<evidence type="ECO:0000256" key="5">
    <source>
        <dbReference type="ARBA" id="ARBA00022553"/>
    </source>
</evidence>
<evidence type="ECO:0000313" key="16">
    <source>
        <dbReference type="Proteomes" id="UP001187415"/>
    </source>
</evidence>
<evidence type="ECO:0000256" key="9">
    <source>
        <dbReference type="ARBA" id="ARBA00048276"/>
    </source>
</evidence>
<comment type="similarity">
    <text evidence="3 11">Belongs to the NMT family.</text>
</comment>
<protein>
    <recommendedName>
        <fullName evidence="10">Glycylpeptide N-tetradecanoyltransferase</fullName>
        <ecNumber evidence="10">2.3.1.97</ecNumber>
    </recommendedName>
</protein>
<dbReference type="EMBL" id="JAUPFM010000019">
    <property type="protein sequence ID" value="KAK2820394.1"/>
    <property type="molecule type" value="Genomic_DNA"/>
</dbReference>
<evidence type="ECO:0000256" key="11">
    <source>
        <dbReference type="RuleBase" id="RU004178"/>
    </source>
</evidence>
<keyword evidence="7" id="KW-0472">Membrane</keyword>
<evidence type="ECO:0000259" key="13">
    <source>
        <dbReference type="Pfam" id="PF01233"/>
    </source>
</evidence>
<dbReference type="InterPro" id="IPR016181">
    <property type="entry name" value="Acyl_CoA_acyltransferase"/>
</dbReference>
<keyword evidence="16" id="KW-1185">Reference proteome</keyword>
<dbReference type="Gene3D" id="3.40.630.170">
    <property type="match status" value="1"/>
</dbReference>
<evidence type="ECO:0000313" key="15">
    <source>
        <dbReference type="EMBL" id="KAK2820394.1"/>
    </source>
</evidence>
<keyword evidence="4" id="KW-0963">Cytoplasm</keyword>
<dbReference type="AlphaFoldDB" id="A0AA88ITC2"/>
<accession>A0AA88ITC2</accession>
<organism evidence="15 16">
    <name type="scientific">Channa striata</name>
    <name type="common">Snakehead murrel</name>
    <name type="synonym">Ophicephalus striatus</name>
    <dbReference type="NCBI Taxonomy" id="64152"/>
    <lineage>
        <taxon>Eukaryota</taxon>
        <taxon>Metazoa</taxon>
        <taxon>Chordata</taxon>
        <taxon>Craniata</taxon>
        <taxon>Vertebrata</taxon>
        <taxon>Euteleostomi</taxon>
        <taxon>Actinopterygii</taxon>
        <taxon>Neopterygii</taxon>
        <taxon>Teleostei</taxon>
        <taxon>Neoteleostei</taxon>
        <taxon>Acanthomorphata</taxon>
        <taxon>Anabantaria</taxon>
        <taxon>Anabantiformes</taxon>
        <taxon>Channoidei</taxon>
        <taxon>Channidae</taxon>
        <taxon>Channa</taxon>
    </lineage>
</organism>
<evidence type="ECO:0000256" key="3">
    <source>
        <dbReference type="ARBA" id="ARBA00009469"/>
    </source>
</evidence>
<dbReference type="SUPFAM" id="SSF55729">
    <property type="entry name" value="Acyl-CoA N-acyltransferases (Nat)"/>
    <property type="match status" value="2"/>
</dbReference>
<evidence type="ECO:0000256" key="6">
    <source>
        <dbReference type="ARBA" id="ARBA00022679"/>
    </source>
</evidence>
<comment type="subcellular location">
    <subcellularLocation>
        <location evidence="2">Cytoplasm</location>
        <location evidence="2">Cytosol</location>
    </subcellularLocation>
    <subcellularLocation>
        <location evidence="1">Membrane</location>
        <topology evidence="1">Peripheral membrane protein</topology>
    </subcellularLocation>
</comment>
<dbReference type="InterPro" id="IPR022676">
    <property type="entry name" value="NMT_N"/>
</dbReference>
<evidence type="ECO:0000259" key="14">
    <source>
        <dbReference type="Pfam" id="PF02799"/>
    </source>
</evidence>
<feature type="compositionally biased region" description="Basic and acidic residues" evidence="12">
    <location>
        <begin position="26"/>
        <end position="37"/>
    </location>
</feature>
<dbReference type="PANTHER" id="PTHR11377:SF7">
    <property type="entry name" value="GLYCYLPEPTIDE N-TETRADECANOYLTRANSFERASE 1"/>
    <property type="match status" value="1"/>
</dbReference>
<dbReference type="FunFam" id="3.40.630.170:FF:000003">
    <property type="entry name" value="Glycylpeptide N-tetradecanoyltransferase"/>
    <property type="match status" value="1"/>
</dbReference>
<comment type="caution">
    <text evidence="15">The sequence shown here is derived from an EMBL/GenBank/DDBJ whole genome shotgun (WGS) entry which is preliminary data.</text>
</comment>
<evidence type="ECO:0000256" key="4">
    <source>
        <dbReference type="ARBA" id="ARBA00022490"/>
    </source>
</evidence>
<evidence type="ECO:0000256" key="12">
    <source>
        <dbReference type="SAM" id="MobiDB-lite"/>
    </source>
</evidence>
<dbReference type="PANTHER" id="PTHR11377">
    <property type="entry name" value="N-MYRISTOYL TRANSFERASE"/>
    <property type="match status" value="1"/>
</dbReference>
<keyword evidence="5" id="KW-0597">Phosphoprotein</keyword>
<feature type="region of interest" description="Disordered" evidence="12">
    <location>
        <begin position="1"/>
        <end position="43"/>
    </location>
</feature>
<evidence type="ECO:0000256" key="10">
    <source>
        <dbReference type="RuleBase" id="RU000586"/>
    </source>
</evidence>
<dbReference type="InterPro" id="IPR000903">
    <property type="entry name" value="NMT"/>
</dbReference>
<proteinExistence type="inferred from homology"/>
<dbReference type="GO" id="GO:0005829">
    <property type="term" value="C:cytosol"/>
    <property type="evidence" value="ECO:0007669"/>
    <property type="project" value="UniProtKB-SubCell"/>
</dbReference>
<feature type="domain" description="Glycylpeptide N-tetradecanoyltransferase C-terminal" evidence="14">
    <location>
        <begin position="270"/>
        <end position="452"/>
    </location>
</feature>
<reference evidence="15" key="1">
    <citation type="submission" date="2023-07" db="EMBL/GenBank/DDBJ databases">
        <title>Chromosome-level Genome Assembly of Striped Snakehead (Channa striata).</title>
        <authorList>
            <person name="Liu H."/>
        </authorList>
    </citation>
    <scope>NUCLEOTIDE SEQUENCE</scope>
    <source>
        <strain evidence="15">Gz</strain>
        <tissue evidence="15">Muscle</tissue>
    </source>
</reference>
<evidence type="ECO:0000256" key="7">
    <source>
        <dbReference type="ARBA" id="ARBA00023136"/>
    </source>
</evidence>
<dbReference type="Proteomes" id="UP001187415">
    <property type="component" value="Unassembled WGS sequence"/>
</dbReference>
<keyword evidence="8 10" id="KW-0012">Acyltransferase</keyword>
<feature type="compositionally biased region" description="Basic and acidic residues" evidence="12">
    <location>
        <begin position="1"/>
        <end position="17"/>
    </location>
</feature>
<evidence type="ECO:0000256" key="1">
    <source>
        <dbReference type="ARBA" id="ARBA00004170"/>
    </source>
</evidence>
<feature type="domain" description="Glycylpeptide N-tetradecanoyltransferase N-terminal" evidence="13">
    <location>
        <begin position="105"/>
        <end position="256"/>
    </location>
</feature>
<evidence type="ECO:0000256" key="2">
    <source>
        <dbReference type="ARBA" id="ARBA00004514"/>
    </source>
</evidence>
<comment type="catalytic activity">
    <reaction evidence="9 10">
        <text>N-terminal glycyl-[protein] + tetradecanoyl-CoA = N-tetradecanoylglycyl-[protein] + CoA + H(+)</text>
        <dbReference type="Rhea" id="RHEA:15521"/>
        <dbReference type="Rhea" id="RHEA-COMP:12666"/>
        <dbReference type="Rhea" id="RHEA-COMP:12667"/>
        <dbReference type="ChEBI" id="CHEBI:15378"/>
        <dbReference type="ChEBI" id="CHEBI:57287"/>
        <dbReference type="ChEBI" id="CHEBI:57385"/>
        <dbReference type="ChEBI" id="CHEBI:64723"/>
        <dbReference type="ChEBI" id="CHEBI:133050"/>
        <dbReference type="EC" id="2.3.1.97"/>
    </reaction>
</comment>
<dbReference type="GO" id="GO:0004379">
    <property type="term" value="F:glycylpeptide N-tetradecanoyltransferase activity"/>
    <property type="evidence" value="ECO:0007669"/>
    <property type="project" value="UniProtKB-EC"/>
</dbReference>
<sequence>MTGSNPDKKLTEDERDRPKKSKKKQKKEDAWRPDGPRDPFAMLDSLPEKKQQELQKALHLFYLGQSLPRNMQQAKKHTYRFWDTQPVPKLGDIVTTHGPIAQGEASVRMEAYSLPQGFSWDTLDLSNPAALKELCTLLNENFMEEDDNTYRFNFSQEYLQWALQPPNWLPQWNCAVRVQTNKKLVGFVAAVPADIRIYETEKRMVHVKFLCVHKKLRLKRMAPVLIRELTRRVNQQGLCHAVYTAGIVLPSPLSSCSYWHRPLNPRKLVEVSYPGLRLKMSLQRALKLNRLPEATKTPGLRPMTKADVGQIHSLLQTNLSKFHLSPILSTQEVEHWLLPQEDVIDTYVVEGHDGKLTDVVSFYGVSSTVLNHVVHTGLKEAYLLHIACTATDPADLMEDTLVLAKSKGFDIFCALDVMDNMSFLEKLKFSISDKSLHYYLYNWMCPNMSPDKVGLVLPN</sequence>
<dbReference type="GO" id="GO:0016020">
    <property type="term" value="C:membrane"/>
    <property type="evidence" value="ECO:0007669"/>
    <property type="project" value="UniProtKB-SubCell"/>
</dbReference>
<dbReference type="EC" id="2.3.1.97" evidence="10"/>
<dbReference type="PIRSF" id="PIRSF015892">
    <property type="entry name" value="N-myristl_transf"/>
    <property type="match status" value="1"/>
</dbReference>
<evidence type="ECO:0000256" key="8">
    <source>
        <dbReference type="ARBA" id="ARBA00023315"/>
    </source>
</evidence>
<dbReference type="Pfam" id="PF02799">
    <property type="entry name" value="NMT_C"/>
    <property type="match status" value="1"/>
</dbReference>
<name>A0AA88ITC2_CHASR</name>
<keyword evidence="6 10" id="KW-0808">Transferase</keyword>
<gene>
    <name evidence="15" type="ORF">Q5P01_023353</name>
</gene>
<comment type="function">
    <text evidence="10">Adds a myristoyl group to the N-terminal glycine residue of certain cellular proteins.</text>
</comment>
<dbReference type="Pfam" id="PF01233">
    <property type="entry name" value="NMT"/>
    <property type="match status" value="1"/>
</dbReference>
<dbReference type="InterPro" id="IPR022677">
    <property type="entry name" value="NMT_C"/>
</dbReference>